<organism evidence="1 2">
    <name type="scientific">Russula earlei</name>
    <dbReference type="NCBI Taxonomy" id="71964"/>
    <lineage>
        <taxon>Eukaryota</taxon>
        <taxon>Fungi</taxon>
        <taxon>Dikarya</taxon>
        <taxon>Basidiomycota</taxon>
        <taxon>Agaricomycotina</taxon>
        <taxon>Agaricomycetes</taxon>
        <taxon>Russulales</taxon>
        <taxon>Russulaceae</taxon>
        <taxon>Russula</taxon>
    </lineage>
</organism>
<dbReference type="EMBL" id="JAGFNK010000027">
    <property type="protein sequence ID" value="KAI9511079.1"/>
    <property type="molecule type" value="Genomic_DNA"/>
</dbReference>
<protein>
    <submittedName>
        <fullName evidence="1">Uncharacterized protein</fullName>
    </submittedName>
</protein>
<proteinExistence type="predicted"/>
<name>A0ACC0UJ46_9AGAM</name>
<keyword evidence="2" id="KW-1185">Reference proteome</keyword>
<dbReference type="Proteomes" id="UP001207468">
    <property type="component" value="Unassembled WGS sequence"/>
</dbReference>
<comment type="caution">
    <text evidence="1">The sequence shown here is derived from an EMBL/GenBank/DDBJ whole genome shotgun (WGS) entry which is preliminary data.</text>
</comment>
<gene>
    <name evidence="1" type="ORF">F5148DRAFT_994260</name>
</gene>
<evidence type="ECO:0000313" key="1">
    <source>
        <dbReference type="EMBL" id="KAI9511079.1"/>
    </source>
</evidence>
<accession>A0ACC0UJ46</accession>
<sequence>MKTGMSYRRLAKEMDGFFVGPMPPQTFLDNFLPSRTLEPSGQTFKPGMFSEVYAFKTEVKMYNEFIKIMNDCLNNVAVVNTAHRDGKTPDTRFSFTCRPDCAVYDRSIDHKNKFNSSLTEFAIEFKANPNHSPFINPPSSDNKDSGSTEEVSMMNRSMHGNEAAGQIVAYATLILGAQYRTHTFLVMIAGDHARLIRWDRGGAIVTEPIFYDKVSYLFDFFMRYDHATPESRGHDPTVCPATVYEKKRICGVSGFDDNEHLLSISIPNPHDTEKSTRYIVPAPCPRPDIPIGRWTRATIAYNIETLEPVLLKDSWRVLIDDILPEGNVYEILRQACVPNIAEFMHAYDVGDAAFHESRTHYFAGQYGTSDQKKIQKERMTHHRHYRILLRTIGRELTGFKRSQEMVNAIYDALKAHQAACAAGILHRDISPGNILIVDQVGSDNSRGILIDWDLSKIINPLYGNASTRRRYACTGTWQFMAADLVCNPAIPQTFVHDLESAFWVLIWNAVLYMETNMNDGLRSSFLKKMSPEMFEGTGGTGKSDYMAKGGLEFTVKNKIVNTLLKTLKYALGARHETLEDDILEPSLYLMLSTDREKRVKALKHEAILQYFENALKSTGWPTDDAAIRQTLVLSDQTRYSLGTKRSRSAAE</sequence>
<evidence type="ECO:0000313" key="2">
    <source>
        <dbReference type="Proteomes" id="UP001207468"/>
    </source>
</evidence>
<reference evidence="1" key="1">
    <citation type="submission" date="2021-03" db="EMBL/GenBank/DDBJ databases">
        <title>Evolutionary priming and transition to the ectomycorrhizal habit in an iconic lineage of mushroom-forming fungi: is preadaptation a requirement?</title>
        <authorList>
            <consortium name="DOE Joint Genome Institute"/>
            <person name="Looney B.P."/>
            <person name="Miyauchi S."/>
            <person name="Morin E."/>
            <person name="Drula E."/>
            <person name="Courty P.E."/>
            <person name="Chicoki N."/>
            <person name="Fauchery L."/>
            <person name="Kohler A."/>
            <person name="Kuo A."/>
            <person name="LaButti K."/>
            <person name="Pangilinan J."/>
            <person name="Lipzen A."/>
            <person name="Riley R."/>
            <person name="Andreopoulos W."/>
            <person name="He G."/>
            <person name="Johnson J."/>
            <person name="Barry K.W."/>
            <person name="Grigoriev I.V."/>
            <person name="Nagy L."/>
            <person name="Hibbett D."/>
            <person name="Henrissat B."/>
            <person name="Matheny P.B."/>
            <person name="Labbe J."/>
            <person name="Martin A.F."/>
        </authorList>
    </citation>
    <scope>NUCLEOTIDE SEQUENCE</scope>
    <source>
        <strain evidence="1">BPL698</strain>
    </source>
</reference>